<evidence type="ECO:0000256" key="1">
    <source>
        <dbReference type="SAM" id="MobiDB-lite"/>
    </source>
</evidence>
<sequence>MANERRDGQEPTVGEVLDFWIERPDTASALGPSGAELIADHLAALHRRFGPMPLSQLTPTRVLAEYSGPAHTDLDDLTAGAERALLGLAVDIAVAAGFIDSSPLRAGGGGDQLARRPAEAS</sequence>
<organism evidence="2 3">
    <name type="scientific">Nocardia stercoris</name>
    <dbReference type="NCBI Taxonomy" id="2483361"/>
    <lineage>
        <taxon>Bacteria</taxon>
        <taxon>Bacillati</taxon>
        <taxon>Actinomycetota</taxon>
        <taxon>Actinomycetes</taxon>
        <taxon>Mycobacteriales</taxon>
        <taxon>Nocardiaceae</taxon>
        <taxon>Nocardia</taxon>
    </lineage>
</organism>
<accession>A0A3M2LBW3</accession>
<dbReference type="SUPFAM" id="SSF56349">
    <property type="entry name" value="DNA breaking-rejoining enzymes"/>
    <property type="match status" value="1"/>
</dbReference>
<dbReference type="InterPro" id="IPR011010">
    <property type="entry name" value="DNA_brk_join_enz"/>
</dbReference>
<protein>
    <submittedName>
        <fullName evidence="2">Uncharacterized protein</fullName>
    </submittedName>
</protein>
<dbReference type="OrthoDB" id="9917653at2"/>
<comment type="caution">
    <text evidence="2">The sequence shown here is derived from an EMBL/GenBank/DDBJ whole genome shotgun (WGS) entry which is preliminary data.</text>
</comment>
<dbReference type="GO" id="GO:0003677">
    <property type="term" value="F:DNA binding"/>
    <property type="evidence" value="ECO:0007669"/>
    <property type="project" value="InterPro"/>
</dbReference>
<keyword evidence="3" id="KW-1185">Reference proteome</keyword>
<evidence type="ECO:0000313" key="3">
    <source>
        <dbReference type="Proteomes" id="UP000279275"/>
    </source>
</evidence>
<reference evidence="2 3" key="1">
    <citation type="submission" date="2018-10" db="EMBL/GenBank/DDBJ databases">
        <title>Isolation from cow dung.</title>
        <authorList>
            <person name="Ling L."/>
        </authorList>
    </citation>
    <scope>NUCLEOTIDE SEQUENCE [LARGE SCALE GENOMIC DNA]</scope>
    <source>
        <strain evidence="2 3">NEAU-LL90</strain>
    </source>
</reference>
<name>A0A3M2LBW3_9NOCA</name>
<dbReference type="RefSeq" id="WP_122188509.1">
    <property type="nucleotide sequence ID" value="NZ_RFFH01000005.1"/>
</dbReference>
<gene>
    <name evidence="2" type="ORF">EBN03_14260</name>
</gene>
<feature type="region of interest" description="Disordered" evidence="1">
    <location>
        <begin position="101"/>
        <end position="121"/>
    </location>
</feature>
<dbReference type="AlphaFoldDB" id="A0A3M2LBW3"/>
<dbReference type="EMBL" id="RFFH01000005">
    <property type="protein sequence ID" value="RMI32168.1"/>
    <property type="molecule type" value="Genomic_DNA"/>
</dbReference>
<proteinExistence type="predicted"/>
<evidence type="ECO:0000313" key="2">
    <source>
        <dbReference type="EMBL" id="RMI32168.1"/>
    </source>
</evidence>
<dbReference type="Proteomes" id="UP000279275">
    <property type="component" value="Unassembled WGS sequence"/>
</dbReference>